<dbReference type="SMART" id="SM00530">
    <property type="entry name" value="HTH_XRE"/>
    <property type="match status" value="1"/>
</dbReference>
<reference evidence="4" key="1">
    <citation type="journal article" date="2019" name="Int. J. Syst. Evol. Microbiol.">
        <title>The Global Catalogue of Microorganisms (GCM) 10K type strain sequencing project: providing services to taxonomists for standard genome sequencing and annotation.</title>
        <authorList>
            <consortium name="The Broad Institute Genomics Platform"/>
            <consortium name="The Broad Institute Genome Sequencing Center for Infectious Disease"/>
            <person name="Wu L."/>
            <person name="Ma J."/>
        </authorList>
    </citation>
    <scope>NUCLEOTIDE SEQUENCE [LARGE SCALE GENOMIC DNA]</scope>
    <source>
        <strain evidence="4">TBRC 1276</strain>
    </source>
</reference>
<accession>A0ABV8GH32</accession>
<dbReference type="InterPro" id="IPR050807">
    <property type="entry name" value="TransReg_Diox_bact_type"/>
</dbReference>
<dbReference type="RefSeq" id="WP_379533011.1">
    <property type="nucleotide sequence ID" value="NZ_JBHSBI010000025.1"/>
</dbReference>
<evidence type="ECO:0000259" key="2">
    <source>
        <dbReference type="PROSITE" id="PS50943"/>
    </source>
</evidence>
<proteinExistence type="predicted"/>
<dbReference type="Proteomes" id="UP001595851">
    <property type="component" value="Unassembled WGS sequence"/>
</dbReference>
<dbReference type="PANTHER" id="PTHR46797:SF1">
    <property type="entry name" value="METHYLPHOSPHONATE SYNTHASE"/>
    <property type="match status" value="1"/>
</dbReference>
<evidence type="ECO:0000256" key="1">
    <source>
        <dbReference type="ARBA" id="ARBA00023125"/>
    </source>
</evidence>
<keyword evidence="1" id="KW-0238">DNA-binding</keyword>
<dbReference type="Gene3D" id="1.10.260.40">
    <property type="entry name" value="lambda repressor-like DNA-binding domains"/>
    <property type="match status" value="1"/>
</dbReference>
<dbReference type="InterPro" id="IPR010982">
    <property type="entry name" value="Lambda_DNA-bd_dom_sf"/>
</dbReference>
<sequence>MPDHDLIGNRLREIRRRRGMTQEELANAAGLSVQVVKKIEQGGSARLETLHQLARTLGVVTVTFVGSTSPEPKEADHDEAVLSDIRSAINPPMGLGGRPVYGTADGDELDLARLNRAVNTMTEAYHSDRYDRLAGFLPALVRSAHHHVEGYSDGQRLDALRTRASIVGLAGRYLIQVRAHDLALVALHMSLRDALEIGDMPLAAAAVSGQAHAMLRQGRFAEVERLCAETAQELEPRMSKATPDQLAAWGWMLLRASAAASRNNRPEEAQEYIGVAAAAAGPLQREHKTVDSKTFGPVTVALKAAENALVRGDAGKTLELSSSLRRGDDMTHEEWDRHLLDEARAHSETNDPDRAIEILLEIRGRSPQWLRYQQMARDTLRDVMSKKVRTLTDDQRALADLMGVTD</sequence>
<name>A0ABV8GH32_9ACTN</name>
<gene>
    <name evidence="3" type="ORF">ACFOY2_38335</name>
</gene>
<dbReference type="EMBL" id="JBHSBI010000025">
    <property type="protein sequence ID" value="MFC4013138.1"/>
    <property type="molecule type" value="Genomic_DNA"/>
</dbReference>
<keyword evidence="4" id="KW-1185">Reference proteome</keyword>
<dbReference type="Pfam" id="PF01381">
    <property type="entry name" value="HTH_3"/>
    <property type="match status" value="1"/>
</dbReference>
<dbReference type="SUPFAM" id="SSF47413">
    <property type="entry name" value="lambda repressor-like DNA-binding domains"/>
    <property type="match status" value="1"/>
</dbReference>
<dbReference type="PANTHER" id="PTHR46797">
    <property type="entry name" value="HTH-TYPE TRANSCRIPTIONAL REGULATOR"/>
    <property type="match status" value="1"/>
</dbReference>
<protein>
    <submittedName>
        <fullName evidence="3">Helix-turn-helix domain-containing protein</fullName>
    </submittedName>
</protein>
<dbReference type="PROSITE" id="PS50943">
    <property type="entry name" value="HTH_CROC1"/>
    <property type="match status" value="1"/>
</dbReference>
<dbReference type="InterPro" id="IPR001387">
    <property type="entry name" value="Cro/C1-type_HTH"/>
</dbReference>
<evidence type="ECO:0000313" key="4">
    <source>
        <dbReference type="Proteomes" id="UP001595851"/>
    </source>
</evidence>
<feature type="domain" description="HTH cro/C1-type" evidence="2">
    <location>
        <begin position="11"/>
        <end position="65"/>
    </location>
</feature>
<comment type="caution">
    <text evidence="3">The sequence shown here is derived from an EMBL/GenBank/DDBJ whole genome shotgun (WGS) entry which is preliminary data.</text>
</comment>
<organism evidence="3 4">
    <name type="scientific">Nonomuraea purpurea</name>
    <dbReference type="NCBI Taxonomy" id="1849276"/>
    <lineage>
        <taxon>Bacteria</taxon>
        <taxon>Bacillati</taxon>
        <taxon>Actinomycetota</taxon>
        <taxon>Actinomycetes</taxon>
        <taxon>Streptosporangiales</taxon>
        <taxon>Streptosporangiaceae</taxon>
        <taxon>Nonomuraea</taxon>
    </lineage>
</organism>
<evidence type="ECO:0000313" key="3">
    <source>
        <dbReference type="EMBL" id="MFC4013138.1"/>
    </source>
</evidence>
<dbReference type="CDD" id="cd00093">
    <property type="entry name" value="HTH_XRE"/>
    <property type="match status" value="1"/>
</dbReference>